<dbReference type="PANTHER" id="PTHR10536">
    <property type="entry name" value="DNA PRIMASE SMALL SUBUNIT"/>
    <property type="match status" value="1"/>
</dbReference>
<dbReference type="Gene3D" id="3.90.920.10">
    <property type="entry name" value="DNA primase, PRIM domain"/>
    <property type="match status" value="1"/>
</dbReference>
<sequence length="91" mass="10222">SEAKVCAKCWRFSSLAVQDHFGFKARMWVFSGRRGVHCWVADEKARKLTNAGRSAVAEYLSLIVVSYGYKHTSLAPYVENFEKFVALAVSS</sequence>
<dbReference type="GO" id="GO:0003899">
    <property type="term" value="F:DNA-directed RNA polymerase activity"/>
    <property type="evidence" value="ECO:0007669"/>
    <property type="project" value="InterPro"/>
</dbReference>
<evidence type="ECO:0000256" key="1">
    <source>
        <dbReference type="ARBA" id="ARBA00009762"/>
    </source>
</evidence>
<dbReference type="InterPro" id="IPR002755">
    <property type="entry name" value="DNA_primase_S"/>
</dbReference>
<dbReference type="OrthoDB" id="19606at2759"/>
<reference evidence="2 3" key="1">
    <citation type="submission" date="2015-09" db="EMBL/GenBank/DDBJ databases">
        <title>Draft genome of the parasitic nematode Teladorsagia circumcincta isolate WARC Sus (inbred).</title>
        <authorList>
            <person name="Mitreva M."/>
        </authorList>
    </citation>
    <scope>NUCLEOTIDE SEQUENCE [LARGE SCALE GENOMIC DNA]</scope>
    <source>
        <strain evidence="2 3">S</strain>
    </source>
</reference>
<dbReference type="AlphaFoldDB" id="A0A2G9THG4"/>
<name>A0A2G9THG4_TELCI</name>
<keyword evidence="3" id="KW-1185">Reference proteome</keyword>
<protein>
    <submittedName>
        <fullName evidence="2">DNA primase small subunit</fullName>
    </submittedName>
</protein>
<gene>
    <name evidence="2" type="ORF">TELCIR_21185</name>
</gene>
<proteinExistence type="inferred from homology"/>
<dbReference type="Pfam" id="PF01896">
    <property type="entry name" value="DNA_primase_S"/>
    <property type="match status" value="1"/>
</dbReference>
<dbReference type="GO" id="GO:0006269">
    <property type="term" value="P:DNA replication, synthesis of primer"/>
    <property type="evidence" value="ECO:0007669"/>
    <property type="project" value="InterPro"/>
</dbReference>
<feature type="non-terminal residue" evidence="2">
    <location>
        <position position="1"/>
    </location>
</feature>
<organism evidence="2 3">
    <name type="scientific">Teladorsagia circumcincta</name>
    <name type="common">Brown stomach worm</name>
    <name type="synonym">Ostertagia circumcincta</name>
    <dbReference type="NCBI Taxonomy" id="45464"/>
    <lineage>
        <taxon>Eukaryota</taxon>
        <taxon>Metazoa</taxon>
        <taxon>Ecdysozoa</taxon>
        <taxon>Nematoda</taxon>
        <taxon>Chromadorea</taxon>
        <taxon>Rhabditida</taxon>
        <taxon>Rhabditina</taxon>
        <taxon>Rhabditomorpha</taxon>
        <taxon>Strongyloidea</taxon>
        <taxon>Trichostrongylidae</taxon>
        <taxon>Teladorsagia</taxon>
    </lineage>
</organism>
<accession>A0A2G9THG4</accession>
<dbReference type="SUPFAM" id="SSF56747">
    <property type="entry name" value="Prim-pol domain"/>
    <property type="match status" value="1"/>
</dbReference>
<comment type="similarity">
    <text evidence="1">Belongs to the eukaryotic-type primase small subunit family.</text>
</comment>
<dbReference type="EMBL" id="KZ365673">
    <property type="protein sequence ID" value="PIO57406.1"/>
    <property type="molecule type" value="Genomic_DNA"/>
</dbReference>
<evidence type="ECO:0000313" key="3">
    <source>
        <dbReference type="Proteomes" id="UP000230423"/>
    </source>
</evidence>
<evidence type="ECO:0000313" key="2">
    <source>
        <dbReference type="EMBL" id="PIO57406.1"/>
    </source>
</evidence>
<dbReference type="Proteomes" id="UP000230423">
    <property type="component" value="Unassembled WGS sequence"/>
</dbReference>